<evidence type="ECO:0000256" key="9">
    <source>
        <dbReference type="PROSITE-ProRule" id="PRU00110"/>
    </source>
</evidence>
<dbReference type="RefSeq" id="WP_048443849.1">
    <property type="nucleotide sequence ID" value="NZ_LABY01000053.1"/>
</dbReference>
<dbReference type="InterPro" id="IPR036061">
    <property type="entry name" value="CheW-like_dom_sf"/>
</dbReference>
<dbReference type="PROSITE" id="PS50110">
    <property type="entry name" value="RESPONSE_REGULATORY"/>
    <property type="match status" value="1"/>
</dbReference>
<evidence type="ECO:0000313" key="17">
    <source>
        <dbReference type="Proteomes" id="UP000035955"/>
    </source>
</evidence>
<feature type="domain" description="CheW-like" evidence="14">
    <location>
        <begin position="475"/>
        <end position="614"/>
    </location>
</feature>
<dbReference type="InterPro" id="IPR005467">
    <property type="entry name" value="His_kinase_dom"/>
</dbReference>
<dbReference type="GO" id="GO:0005737">
    <property type="term" value="C:cytoplasm"/>
    <property type="evidence" value="ECO:0007669"/>
    <property type="project" value="InterPro"/>
</dbReference>
<feature type="modified residue" description="4-aspartylphosphate" evidence="10">
    <location>
        <position position="831"/>
    </location>
</feature>
<proteinExistence type="predicted"/>
<dbReference type="SUPFAM" id="SSF47384">
    <property type="entry name" value="Homodimeric domain of signal transducing histidine kinase"/>
    <property type="match status" value="1"/>
</dbReference>
<evidence type="ECO:0000256" key="2">
    <source>
        <dbReference type="ARBA" id="ARBA00012438"/>
    </source>
</evidence>
<dbReference type="CDD" id="cd00731">
    <property type="entry name" value="CheA_reg"/>
    <property type="match status" value="1"/>
</dbReference>
<protein>
    <recommendedName>
        <fullName evidence="3">Chemotaxis protein CheA</fullName>
        <ecNumber evidence="2">2.7.13.3</ecNumber>
    </recommendedName>
</protein>
<evidence type="ECO:0000256" key="5">
    <source>
        <dbReference type="ARBA" id="ARBA00022679"/>
    </source>
</evidence>
<evidence type="ECO:0000256" key="8">
    <source>
        <dbReference type="ARBA" id="ARBA00035100"/>
    </source>
</evidence>
<dbReference type="PRINTS" id="PR00344">
    <property type="entry name" value="BCTRLSENSOR"/>
</dbReference>
<comment type="caution">
    <text evidence="16">The sequence shown here is derived from an EMBL/GenBank/DDBJ whole genome shotgun (WGS) entry which is preliminary data.</text>
</comment>
<dbReference type="Gene3D" id="3.40.50.2300">
    <property type="match status" value="1"/>
</dbReference>
<dbReference type="SMART" id="SM00387">
    <property type="entry name" value="HATPase_c"/>
    <property type="match status" value="1"/>
</dbReference>
<keyword evidence="6" id="KW-0418">Kinase</keyword>
<feature type="region of interest" description="Disordered" evidence="11">
    <location>
        <begin position="187"/>
        <end position="223"/>
    </location>
</feature>
<evidence type="ECO:0000313" key="16">
    <source>
        <dbReference type="EMBL" id="KMO39989.1"/>
    </source>
</evidence>
<dbReference type="CDD" id="cd16916">
    <property type="entry name" value="HATPase_CheA-like"/>
    <property type="match status" value="1"/>
</dbReference>
<evidence type="ECO:0000256" key="3">
    <source>
        <dbReference type="ARBA" id="ARBA00021495"/>
    </source>
</evidence>
<comment type="function">
    <text evidence="8">Involved in the transmission of sensory signals from the chemoreceptors to the flagellar motors. CheA is autophosphorylated; it can transfer its phosphate group to either CheB or CheY.</text>
</comment>
<dbReference type="SMART" id="SM01231">
    <property type="entry name" value="H-kinase_dim"/>
    <property type="match status" value="1"/>
</dbReference>
<evidence type="ECO:0000256" key="11">
    <source>
        <dbReference type="SAM" id="MobiDB-lite"/>
    </source>
</evidence>
<dbReference type="Gene3D" id="2.30.30.40">
    <property type="entry name" value="SH3 Domains"/>
    <property type="match status" value="1"/>
</dbReference>
<dbReference type="GO" id="GO:0000155">
    <property type="term" value="F:phosphorelay sensor kinase activity"/>
    <property type="evidence" value="ECO:0007669"/>
    <property type="project" value="InterPro"/>
</dbReference>
<dbReference type="Gene3D" id="1.20.120.160">
    <property type="entry name" value="HPT domain"/>
    <property type="match status" value="1"/>
</dbReference>
<dbReference type="AlphaFoldDB" id="A0A0J6T1X2"/>
<dbReference type="PATRIC" id="fig|298794.3.peg.6311"/>
<keyword evidence="4 10" id="KW-0597">Phosphoprotein</keyword>
<dbReference type="PROSITE" id="PS50851">
    <property type="entry name" value="CHEW"/>
    <property type="match status" value="2"/>
</dbReference>
<organism evidence="16 17">
    <name type="scientific">Methylobacterium variabile</name>
    <dbReference type="NCBI Taxonomy" id="298794"/>
    <lineage>
        <taxon>Bacteria</taxon>
        <taxon>Pseudomonadati</taxon>
        <taxon>Pseudomonadota</taxon>
        <taxon>Alphaproteobacteria</taxon>
        <taxon>Hyphomicrobiales</taxon>
        <taxon>Methylobacteriaceae</taxon>
        <taxon>Methylobacterium</taxon>
    </lineage>
</organism>
<feature type="domain" description="Histidine kinase" evidence="12">
    <location>
        <begin position="269"/>
        <end position="473"/>
    </location>
</feature>
<dbReference type="FunFam" id="3.30.565.10:FF:000016">
    <property type="entry name" value="Chemotaxis protein CheA, putative"/>
    <property type="match status" value="1"/>
</dbReference>
<dbReference type="EMBL" id="LABY01000053">
    <property type="protein sequence ID" value="KMO39989.1"/>
    <property type="molecule type" value="Genomic_DNA"/>
</dbReference>
<dbReference type="SMART" id="SM00448">
    <property type="entry name" value="REC"/>
    <property type="match status" value="1"/>
</dbReference>
<dbReference type="PANTHER" id="PTHR43395:SF1">
    <property type="entry name" value="CHEMOTAXIS PROTEIN CHEA"/>
    <property type="match status" value="1"/>
</dbReference>
<dbReference type="InterPro" id="IPR004105">
    <property type="entry name" value="CheA-like_dim"/>
</dbReference>
<dbReference type="Gene3D" id="2.40.50.180">
    <property type="entry name" value="CheA-289, Domain 4"/>
    <property type="match status" value="1"/>
</dbReference>
<dbReference type="InterPro" id="IPR004358">
    <property type="entry name" value="Sig_transdc_His_kin-like_C"/>
</dbReference>
<dbReference type="InterPro" id="IPR011006">
    <property type="entry name" value="CheY-like_superfamily"/>
</dbReference>
<dbReference type="PROSITE" id="PS50894">
    <property type="entry name" value="HPT"/>
    <property type="match status" value="1"/>
</dbReference>
<evidence type="ECO:0000259" key="12">
    <source>
        <dbReference type="PROSITE" id="PS50109"/>
    </source>
</evidence>
<dbReference type="SUPFAM" id="SSF47226">
    <property type="entry name" value="Histidine-containing phosphotransfer domain, HPT domain"/>
    <property type="match status" value="1"/>
</dbReference>
<dbReference type="Pfam" id="PF01627">
    <property type="entry name" value="Hpt"/>
    <property type="match status" value="1"/>
</dbReference>
<evidence type="ECO:0000259" key="14">
    <source>
        <dbReference type="PROSITE" id="PS50851"/>
    </source>
</evidence>
<dbReference type="CDD" id="cd00156">
    <property type="entry name" value="REC"/>
    <property type="match status" value="1"/>
</dbReference>
<dbReference type="Pfam" id="PF00072">
    <property type="entry name" value="Response_reg"/>
    <property type="match status" value="1"/>
</dbReference>
<evidence type="ECO:0000256" key="4">
    <source>
        <dbReference type="ARBA" id="ARBA00022553"/>
    </source>
</evidence>
<feature type="compositionally biased region" description="Acidic residues" evidence="11">
    <location>
        <begin position="624"/>
        <end position="633"/>
    </location>
</feature>
<gene>
    <name evidence="16" type="ORF">VQ02_09115</name>
</gene>
<dbReference type="GO" id="GO:0006935">
    <property type="term" value="P:chemotaxis"/>
    <property type="evidence" value="ECO:0007669"/>
    <property type="project" value="InterPro"/>
</dbReference>
<dbReference type="Proteomes" id="UP000035955">
    <property type="component" value="Unassembled WGS sequence"/>
</dbReference>
<evidence type="ECO:0000256" key="6">
    <source>
        <dbReference type="ARBA" id="ARBA00022777"/>
    </source>
</evidence>
<feature type="compositionally biased region" description="Basic and acidic residues" evidence="11">
    <location>
        <begin position="342"/>
        <end position="360"/>
    </location>
</feature>
<evidence type="ECO:0000256" key="1">
    <source>
        <dbReference type="ARBA" id="ARBA00000085"/>
    </source>
</evidence>
<name>A0A0J6T1X2_9HYPH</name>
<dbReference type="PANTHER" id="PTHR43395">
    <property type="entry name" value="SENSOR HISTIDINE KINASE CHEA"/>
    <property type="match status" value="1"/>
</dbReference>
<feature type="modified residue" description="Phosphohistidine" evidence="9">
    <location>
        <position position="44"/>
    </location>
</feature>
<dbReference type="InterPro" id="IPR008207">
    <property type="entry name" value="Sig_transdc_His_kin_Hpt_dom"/>
</dbReference>
<evidence type="ECO:0000259" key="15">
    <source>
        <dbReference type="PROSITE" id="PS50894"/>
    </source>
</evidence>
<dbReference type="InterPro" id="IPR036890">
    <property type="entry name" value="HATPase_C_sf"/>
</dbReference>
<dbReference type="SMART" id="SM00073">
    <property type="entry name" value="HPT"/>
    <property type="match status" value="1"/>
</dbReference>
<feature type="domain" description="HPt" evidence="15">
    <location>
        <begin position="1"/>
        <end position="100"/>
    </location>
</feature>
<dbReference type="OrthoDB" id="9803176at2"/>
<sequence length="906" mass="97231">MDDLLREFLTETGEHLDTVDLELVRFEQDPNNQTILRNIFRLVHTIKGTCGFLGLPRLEALAHAAETLMGKFRDGMPVTSAAVSLILQTLDRIKLIVAELERTAAEPAGIDEDLIGALERMSEEPAPEPVPVAAPVTAGILVPQILERALKPGEVSLDDLERAFRDTPGPEAEAPSAAVLPMPAPEPVRQEAVQHAPATVEARRPEPARSEQPAAEAEGSPVSKVQTIRVNVDTLEHLMTMVSELVLTRNQLLEIARRHEDGNYKVPLQRLSHVTAELQEGVMKTRMQPIGSAWQKLPRVVRDLSSELGKKIDLVMQGAETELDRQVLEVIKDPLTHMVRNSADHGIESGAERKSAGKPEKGTIRLNAFHEGGTITIEIADDGKGLDLSAIRRKAVERGVATEAEVERMTDAQVAKFIFHAGFSTAKAVTSVSGRGVGMDVVKTNIELIGGTIDIQTQLGRGTTFTIKIPLTLAIVAALIVSAREHRFAIPQVSVLELVRVQPGTDHAVERINGSPVLRLRDRLLPIVPVAAMLGLDAPDAPASTDEGFVVVSQVGRQRFGILVDGVFHTEEIVVKPMSSKLRHIPLFSGNTILGDGAVVLIIDPNGVARMVGSGTASGQPSEAEAEGENEENAGDQAVTLLVFKGGGDSLKAVPLSLVTRLEEIDAGKIEWVGGRPLIQYRGRLMPLVPADPAQAMKREGAQALVVFSDGERSMGLVVDEIVDIVDEVLDVELVTERSDLIGSAVVRNRATEIVNIAHYLPLAHDDWGQPSHRAVPKAPSLLLVDDSAFFREMLTPVLKAAGFRVTPAADAEEALRHLGGEARFDLVVCDLEMPGRSGFDLIEAMRKGGGRLAGMPVVALAGTMAPDSLARARALGVADCVAKFDRSGLVAAVNEVSSTPLEAAA</sequence>
<keyword evidence="5" id="KW-0808">Transferase</keyword>
<evidence type="ECO:0000256" key="10">
    <source>
        <dbReference type="PROSITE-ProRule" id="PRU00169"/>
    </source>
</evidence>
<keyword evidence="7" id="KW-0902">Two-component regulatory system</keyword>
<dbReference type="InterPro" id="IPR051315">
    <property type="entry name" value="Bact_Chemotaxis_CheA"/>
</dbReference>
<accession>A0A0J6T1X2</accession>
<dbReference type="SUPFAM" id="SSF50341">
    <property type="entry name" value="CheW-like"/>
    <property type="match status" value="2"/>
</dbReference>
<feature type="domain" description="Response regulatory" evidence="13">
    <location>
        <begin position="781"/>
        <end position="899"/>
    </location>
</feature>
<dbReference type="CDD" id="cd00088">
    <property type="entry name" value="HPT"/>
    <property type="match status" value="1"/>
</dbReference>
<feature type="region of interest" description="Disordered" evidence="11">
    <location>
        <begin position="613"/>
        <end position="633"/>
    </location>
</feature>
<dbReference type="InterPro" id="IPR036097">
    <property type="entry name" value="HisK_dim/P_sf"/>
</dbReference>
<dbReference type="Pfam" id="PF02518">
    <property type="entry name" value="HATPase_c"/>
    <property type="match status" value="1"/>
</dbReference>
<dbReference type="SUPFAM" id="SSF52172">
    <property type="entry name" value="CheY-like"/>
    <property type="match status" value="1"/>
</dbReference>
<dbReference type="Gene3D" id="1.10.287.560">
    <property type="entry name" value="Histidine kinase CheA-like, homodimeric domain"/>
    <property type="match status" value="1"/>
</dbReference>
<evidence type="ECO:0000256" key="7">
    <source>
        <dbReference type="ARBA" id="ARBA00023012"/>
    </source>
</evidence>
<dbReference type="InterPro" id="IPR003594">
    <property type="entry name" value="HATPase_dom"/>
</dbReference>
<dbReference type="SMART" id="SM00260">
    <property type="entry name" value="CheW"/>
    <property type="match status" value="1"/>
</dbReference>
<dbReference type="Gene3D" id="3.30.565.10">
    <property type="entry name" value="Histidine kinase-like ATPase, C-terminal domain"/>
    <property type="match status" value="1"/>
</dbReference>
<dbReference type="Pfam" id="PF01584">
    <property type="entry name" value="CheW"/>
    <property type="match status" value="1"/>
</dbReference>
<feature type="region of interest" description="Disordered" evidence="11">
    <location>
        <begin position="341"/>
        <end position="360"/>
    </location>
</feature>
<dbReference type="PROSITE" id="PS50109">
    <property type="entry name" value="HIS_KIN"/>
    <property type="match status" value="1"/>
</dbReference>
<dbReference type="InterPro" id="IPR001789">
    <property type="entry name" value="Sig_transdc_resp-reg_receiver"/>
</dbReference>
<dbReference type="InterPro" id="IPR036641">
    <property type="entry name" value="HPT_dom_sf"/>
</dbReference>
<dbReference type="EC" id="2.7.13.3" evidence="2"/>
<comment type="catalytic activity">
    <reaction evidence="1">
        <text>ATP + protein L-histidine = ADP + protein N-phospho-L-histidine.</text>
        <dbReference type="EC" id="2.7.13.3"/>
    </reaction>
</comment>
<keyword evidence="17" id="KW-1185">Reference proteome</keyword>
<dbReference type="InterPro" id="IPR002545">
    <property type="entry name" value="CheW-lke_dom"/>
</dbReference>
<dbReference type="InterPro" id="IPR037006">
    <property type="entry name" value="CheA-like_homodim_sf"/>
</dbReference>
<reference evidence="16 17" key="1">
    <citation type="submission" date="2015-03" db="EMBL/GenBank/DDBJ databases">
        <title>Genome sequencing of Methylobacterium variabile DSM 16961.</title>
        <authorList>
            <person name="Chaudhry V."/>
            <person name="Patil P.B."/>
        </authorList>
    </citation>
    <scope>NUCLEOTIDE SEQUENCE [LARGE SCALE GENOMIC DNA]</scope>
    <source>
        <strain evidence="16 17">DSM 16961</strain>
    </source>
</reference>
<feature type="domain" description="CheW-like" evidence="14">
    <location>
        <begin position="638"/>
        <end position="766"/>
    </location>
</feature>
<dbReference type="SUPFAM" id="SSF55874">
    <property type="entry name" value="ATPase domain of HSP90 chaperone/DNA topoisomerase II/histidine kinase"/>
    <property type="match status" value="1"/>
</dbReference>
<dbReference type="Pfam" id="PF02895">
    <property type="entry name" value="H-kinase_dim"/>
    <property type="match status" value="1"/>
</dbReference>
<evidence type="ECO:0000259" key="13">
    <source>
        <dbReference type="PROSITE" id="PS50110"/>
    </source>
</evidence>